<dbReference type="InterPro" id="IPR044524">
    <property type="entry name" value="Isoase_HisA-like"/>
</dbReference>
<dbReference type="FunFam" id="3.20.20.70:FF:000009">
    <property type="entry name" value="1-(5-phosphoribosyl)-5-[(5-phosphoribosylamino)methylideneamino] imidazole-4-carboxamide isomerase"/>
    <property type="match status" value="1"/>
</dbReference>
<protein>
    <recommendedName>
        <fullName evidence="6 12">1-(5-phosphoribosyl)-5-[(5-phosphoribosylamino)methylideneamino] imidazole-4-carboxamide isomerase</fullName>
        <ecNumber evidence="5 12">5.3.1.16</ecNumber>
    </recommendedName>
    <alternativeName>
        <fullName evidence="11 12">Phosphoribosylformimino-5-aminoimidazole carboxamide ribotide isomerase</fullName>
    </alternativeName>
</protein>
<comment type="pathway">
    <text evidence="3 12 14">Amino-acid biosynthesis; L-histidine biosynthesis; L-histidine from 5-phospho-alpha-D-ribose 1-diphosphate: step 4/9.</text>
</comment>
<name>A0A9D1EMM2_9FIRM</name>
<evidence type="ECO:0000313" key="15">
    <source>
        <dbReference type="EMBL" id="HIS23934.1"/>
    </source>
</evidence>
<organism evidence="15 16">
    <name type="scientific">Candidatus Faeciplasma gallinarum</name>
    <dbReference type="NCBI Taxonomy" id="2840799"/>
    <lineage>
        <taxon>Bacteria</taxon>
        <taxon>Bacillati</taxon>
        <taxon>Bacillota</taxon>
        <taxon>Clostridia</taxon>
        <taxon>Eubacteriales</taxon>
        <taxon>Oscillospiraceae</taxon>
        <taxon>Oscillospiraceae incertae sedis</taxon>
        <taxon>Candidatus Faeciplasma</taxon>
    </lineage>
</organism>
<proteinExistence type="inferred from homology"/>
<dbReference type="GO" id="GO:0000162">
    <property type="term" value="P:L-tryptophan biosynthetic process"/>
    <property type="evidence" value="ECO:0007669"/>
    <property type="project" value="TreeGrafter"/>
</dbReference>
<evidence type="ECO:0000256" key="10">
    <source>
        <dbReference type="ARBA" id="ARBA00023235"/>
    </source>
</evidence>
<reference evidence="15" key="2">
    <citation type="journal article" date="2021" name="PeerJ">
        <title>Extensive microbial diversity within the chicken gut microbiome revealed by metagenomics and culture.</title>
        <authorList>
            <person name="Gilroy R."/>
            <person name="Ravi A."/>
            <person name="Getino M."/>
            <person name="Pursley I."/>
            <person name="Horton D.L."/>
            <person name="Alikhan N.F."/>
            <person name="Baker D."/>
            <person name="Gharbi K."/>
            <person name="Hall N."/>
            <person name="Watson M."/>
            <person name="Adriaenssens E.M."/>
            <person name="Foster-Nyarko E."/>
            <person name="Jarju S."/>
            <person name="Secka A."/>
            <person name="Antonio M."/>
            <person name="Oren A."/>
            <person name="Chaudhuri R.R."/>
            <person name="La Ragione R."/>
            <person name="Hildebrand F."/>
            <person name="Pallen M.J."/>
        </authorList>
    </citation>
    <scope>NUCLEOTIDE SEQUENCE</scope>
    <source>
        <strain evidence="15">CHK157-1446</strain>
    </source>
</reference>
<evidence type="ECO:0000256" key="11">
    <source>
        <dbReference type="ARBA" id="ARBA00030547"/>
    </source>
</evidence>
<dbReference type="HAMAP" id="MF_01014">
    <property type="entry name" value="HisA"/>
    <property type="match status" value="1"/>
</dbReference>
<feature type="active site" description="Proton donor" evidence="12">
    <location>
        <position position="128"/>
    </location>
</feature>
<evidence type="ECO:0000256" key="14">
    <source>
        <dbReference type="RuleBase" id="RU003658"/>
    </source>
</evidence>
<comment type="caution">
    <text evidence="15">The sequence shown here is derived from an EMBL/GenBank/DDBJ whole genome shotgun (WGS) entry which is preliminary data.</text>
</comment>
<dbReference type="InterPro" id="IPR011060">
    <property type="entry name" value="RibuloseP-bd_barrel"/>
</dbReference>
<evidence type="ECO:0000256" key="13">
    <source>
        <dbReference type="RuleBase" id="RU003657"/>
    </source>
</evidence>
<dbReference type="NCBIfam" id="TIGR00007">
    <property type="entry name" value="1-(5-phosphoribosyl)-5-[(5-phosphoribosylamino)methylideneamino]imidazole-4-carboxamide isomerase"/>
    <property type="match status" value="1"/>
</dbReference>
<keyword evidence="8 12" id="KW-0028">Amino-acid biosynthesis</keyword>
<dbReference type="AlphaFoldDB" id="A0A9D1EMM2"/>
<dbReference type="InterPro" id="IPR013785">
    <property type="entry name" value="Aldolase_TIM"/>
</dbReference>
<comment type="similarity">
    <text evidence="4 12 13">Belongs to the HisA/HisF family.</text>
</comment>
<comment type="subcellular location">
    <subcellularLocation>
        <location evidence="2 12 14">Cytoplasm</location>
    </subcellularLocation>
</comment>
<evidence type="ECO:0000256" key="1">
    <source>
        <dbReference type="ARBA" id="ARBA00000901"/>
    </source>
</evidence>
<reference evidence="15" key="1">
    <citation type="submission" date="2020-10" db="EMBL/GenBank/DDBJ databases">
        <authorList>
            <person name="Gilroy R."/>
        </authorList>
    </citation>
    <scope>NUCLEOTIDE SEQUENCE</scope>
    <source>
        <strain evidence="15">CHK157-1446</strain>
    </source>
</reference>
<evidence type="ECO:0000256" key="9">
    <source>
        <dbReference type="ARBA" id="ARBA00023102"/>
    </source>
</evidence>
<evidence type="ECO:0000256" key="6">
    <source>
        <dbReference type="ARBA" id="ARBA00018464"/>
    </source>
</evidence>
<evidence type="ECO:0000256" key="7">
    <source>
        <dbReference type="ARBA" id="ARBA00022490"/>
    </source>
</evidence>
<dbReference type="GO" id="GO:0000105">
    <property type="term" value="P:L-histidine biosynthetic process"/>
    <property type="evidence" value="ECO:0007669"/>
    <property type="project" value="UniProtKB-UniRule"/>
</dbReference>
<dbReference type="CDD" id="cd04732">
    <property type="entry name" value="HisA"/>
    <property type="match status" value="1"/>
</dbReference>
<evidence type="ECO:0000256" key="2">
    <source>
        <dbReference type="ARBA" id="ARBA00004496"/>
    </source>
</evidence>
<comment type="catalytic activity">
    <reaction evidence="1 12 14">
        <text>1-(5-phospho-beta-D-ribosyl)-5-[(5-phospho-beta-D-ribosylamino)methylideneamino]imidazole-4-carboxamide = 5-[(5-phospho-1-deoxy-D-ribulos-1-ylimino)methylamino]-1-(5-phospho-beta-D-ribosyl)imidazole-4-carboxamide</text>
        <dbReference type="Rhea" id="RHEA:15469"/>
        <dbReference type="ChEBI" id="CHEBI:58435"/>
        <dbReference type="ChEBI" id="CHEBI:58525"/>
        <dbReference type="EC" id="5.3.1.16"/>
    </reaction>
</comment>
<dbReference type="GO" id="GO:0003949">
    <property type="term" value="F:1-(5-phosphoribosyl)-5-[(5-phosphoribosylamino)methylideneamino]imidazole-4-carboxamide isomerase activity"/>
    <property type="evidence" value="ECO:0007669"/>
    <property type="project" value="UniProtKB-UniRule"/>
</dbReference>
<evidence type="ECO:0000256" key="3">
    <source>
        <dbReference type="ARBA" id="ARBA00005133"/>
    </source>
</evidence>
<evidence type="ECO:0000313" key="16">
    <source>
        <dbReference type="Proteomes" id="UP000823982"/>
    </source>
</evidence>
<dbReference type="InterPro" id="IPR023016">
    <property type="entry name" value="HisA/PriA"/>
</dbReference>
<dbReference type="Proteomes" id="UP000823982">
    <property type="component" value="Unassembled WGS sequence"/>
</dbReference>
<feature type="active site" description="Proton acceptor" evidence="12">
    <location>
        <position position="8"/>
    </location>
</feature>
<keyword evidence="7 12" id="KW-0963">Cytoplasm</keyword>
<accession>A0A9D1EMM2</accession>
<keyword evidence="9 12" id="KW-0368">Histidine biosynthesis</keyword>
<dbReference type="InterPro" id="IPR006063">
    <property type="entry name" value="HisA_bact_arch"/>
</dbReference>
<dbReference type="PANTHER" id="PTHR43090:SF2">
    <property type="entry name" value="1-(5-PHOSPHORIBOSYL)-5-[(5-PHOSPHORIBOSYLAMINO)METHYLIDENEAMINO] IMIDAZOLE-4-CARBOXAMIDE ISOMERASE"/>
    <property type="match status" value="1"/>
</dbReference>
<keyword evidence="10 12" id="KW-0413">Isomerase</keyword>
<dbReference type="GO" id="GO:0005737">
    <property type="term" value="C:cytoplasm"/>
    <property type="evidence" value="ECO:0007669"/>
    <property type="project" value="UniProtKB-SubCell"/>
</dbReference>
<evidence type="ECO:0000256" key="4">
    <source>
        <dbReference type="ARBA" id="ARBA00009667"/>
    </source>
</evidence>
<dbReference type="PANTHER" id="PTHR43090">
    <property type="entry name" value="1-(5-PHOSPHORIBOSYL)-5-[(5-PHOSPHORIBOSYLAMINO)METHYLIDENEAMINO] IMIDAZOLE-4-CARBOXAMIDE ISOMERASE"/>
    <property type="match status" value="1"/>
</dbReference>
<gene>
    <name evidence="12 15" type="primary">hisA</name>
    <name evidence="15" type="ORF">IAD01_00795</name>
</gene>
<dbReference type="Pfam" id="PF00977">
    <property type="entry name" value="His_biosynth"/>
    <property type="match status" value="1"/>
</dbReference>
<evidence type="ECO:0000256" key="12">
    <source>
        <dbReference type="HAMAP-Rule" id="MF_01014"/>
    </source>
</evidence>
<sequence length="236" mass="25599">MIIFPAIDIIDGKAVRLYNGDYSLKTEYGSPMDVALDFKAEGAEHIHIVDLDGAKSGLTPNIELISQIAKKTGMFVEVGGGIRSMETVKKYLDAGVQRVILGTAAVTDNDFMCKALYTYGDKIAVGVDMLDGKVKINGWLEDSRMDAFEFMDSLEQAGVKTVICTDISKDGAMQGVNLELYRELKNRYTMSVTASGGVSSLGDIFELRQIGVDAAIIGKAYYTGAIRIKEAIEAAR</sequence>
<dbReference type="SUPFAM" id="SSF51366">
    <property type="entry name" value="Ribulose-phoshate binding barrel"/>
    <property type="match status" value="1"/>
</dbReference>
<dbReference type="EC" id="5.3.1.16" evidence="5 12"/>
<evidence type="ECO:0000256" key="5">
    <source>
        <dbReference type="ARBA" id="ARBA00012550"/>
    </source>
</evidence>
<dbReference type="InterPro" id="IPR006062">
    <property type="entry name" value="His_biosynth"/>
</dbReference>
<evidence type="ECO:0000256" key="8">
    <source>
        <dbReference type="ARBA" id="ARBA00022605"/>
    </source>
</evidence>
<dbReference type="Gene3D" id="3.20.20.70">
    <property type="entry name" value="Aldolase class I"/>
    <property type="match status" value="1"/>
</dbReference>
<dbReference type="EMBL" id="DVIR01000006">
    <property type="protein sequence ID" value="HIS23934.1"/>
    <property type="molecule type" value="Genomic_DNA"/>
</dbReference>